<reference evidence="1 2" key="1">
    <citation type="journal article" date="2018" name="Sci. Rep.">
        <title>Genomic signatures of local adaptation to the degree of environmental predictability in rotifers.</title>
        <authorList>
            <person name="Franch-Gras L."/>
            <person name="Hahn C."/>
            <person name="Garcia-Roger E.M."/>
            <person name="Carmona M.J."/>
            <person name="Serra M."/>
            <person name="Gomez A."/>
        </authorList>
    </citation>
    <scope>NUCLEOTIDE SEQUENCE [LARGE SCALE GENOMIC DNA]</scope>
    <source>
        <strain evidence="1">HYR1</strain>
    </source>
</reference>
<evidence type="ECO:0000313" key="2">
    <source>
        <dbReference type="Proteomes" id="UP000276133"/>
    </source>
</evidence>
<organism evidence="1 2">
    <name type="scientific">Brachionus plicatilis</name>
    <name type="common">Marine rotifer</name>
    <name type="synonym">Brachionus muelleri</name>
    <dbReference type="NCBI Taxonomy" id="10195"/>
    <lineage>
        <taxon>Eukaryota</taxon>
        <taxon>Metazoa</taxon>
        <taxon>Spiralia</taxon>
        <taxon>Gnathifera</taxon>
        <taxon>Rotifera</taxon>
        <taxon>Eurotatoria</taxon>
        <taxon>Monogononta</taxon>
        <taxon>Pseudotrocha</taxon>
        <taxon>Ploima</taxon>
        <taxon>Brachionidae</taxon>
        <taxon>Brachionus</taxon>
    </lineage>
</organism>
<accession>A0A3M7S9S9</accession>
<dbReference type="Proteomes" id="UP000276133">
    <property type="component" value="Unassembled WGS sequence"/>
</dbReference>
<dbReference type="AlphaFoldDB" id="A0A3M7S9S9"/>
<protein>
    <submittedName>
        <fullName evidence="1">Uncharacterized protein</fullName>
    </submittedName>
</protein>
<proteinExistence type="predicted"/>
<sequence>MVINFIENEKKQLEDEPLLKKIICTIEQENDPDIKWMKNLIKTHKEEKPKIDTDELDSNLKRALLNNYDELRIQNDFLYWFKEISMDRLDSF</sequence>
<evidence type="ECO:0000313" key="1">
    <source>
        <dbReference type="EMBL" id="RNA32385.1"/>
    </source>
</evidence>
<dbReference type="EMBL" id="REGN01001809">
    <property type="protein sequence ID" value="RNA32385.1"/>
    <property type="molecule type" value="Genomic_DNA"/>
</dbReference>
<keyword evidence="2" id="KW-1185">Reference proteome</keyword>
<gene>
    <name evidence="1" type="ORF">BpHYR1_015814</name>
</gene>
<name>A0A3M7S9S9_BRAPC</name>
<comment type="caution">
    <text evidence="1">The sequence shown here is derived from an EMBL/GenBank/DDBJ whole genome shotgun (WGS) entry which is preliminary data.</text>
</comment>